<dbReference type="Pfam" id="PF00326">
    <property type="entry name" value="Peptidase_S9"/>
    <property type="match status" value="1"/>
</dbReference>
<dbReference type="Pfam" id="PF00930">
    <property type="entry name" value="DPPIV_N"/>
    <property type="match status" value="1"/>
</dbReference>
<evidence type="ECO:0000259" key="2">
    <source>
        <dbReference type="Pfam" id="PF00930"/>
    </source>
</evidence>
<dbReference type="EMBL" id="DVMR01000014">
    <property type="protein sequence ID" value="HIU42950.1"/>
    <property type="molecule type" value="Genomic_DNA"/>
</dbReference>
<dbReference type="InterPro" id="IPR001375">
    <property type="entry name" value="Peptidase_S9_cat"/>
</dbReference>
<organism evidence="3 4">
    <name type="scientific">Candidatus Ventrousia excrementavium</name>
    <dbReference type="NCBI Taxonomy" id="2840961"/>
    <lineage>
        <taxon>Bacteria</taxon>
        <taxon>Bacillati</taxon>
        <taxon>Bacillota</taxon>
        <taxon>Clostridia</taxon>
        <taxon>Eubacteriales</taxon>
        <taxon>Clostridiaceae</taxon>
        <taxon>Clostridiaceae incertae sedis</taxon>
        <taxon>Candidatus Ventrousia</taxon>
    </lineage>
</organism>
<dbReference type="SUPFAM" id="SSF53474">
    <property type="entry name" value="alpha/beta-Hydrolases"/>
    <property type="match status" value="1"/>
</dbReference>
<dbReference type="AlphaFoldDB" id="A0A9D1ISA8"/>
<dbReference type="GO" id="GO:0008236">
    <property type="term" value="F:serine-type peptidase activity"/>
    <property type="evidence" value="ECO:0007669"/>
    <property type="project" value="InterPro"/>
</dbReference>
<gene>
    <name evidence="3" type="ORF">IAB67_01480</name>
</gene>
<name>A0A9D1ISA8_9CLOT</name>
<dbReference type="InterPro" id="IPR050278">
    <property type="entry name" value="Serine_Prot_S9B/DPPIV"/>
</dbReference>
<comment type="caution">
    <text evidence="3">The sequence shown here is derived from an EMBL/GenBank/DDBJ whole genome shotgun (WGS) entry which is preliminary data.</text>
</comment>
<protein>
    <submittedName>
        <fullName evidence="3">DPP IV N-terminal domain-containing protein</fullName>
    </submittedName>
</protein>
<dbReference type="Gene3D" id="3.40.50.1820">
    <property type="entry name" value="alpha/beta hydrolase"/>
    <property type="match status" value="1"/>
</dbReference>
<dbReference type="PANTHER" id="PTHR11731">
    <property type="entry name" value="PROTEASE FAMILY S9B,C DIPEPTIDYL-PEPTIDASE IV-RELATED"/>
    <property type="match status" value="1"/>
</dbReference>
<evidence type="ECO:0000313" key="3">
    <source>
        <dbReference type="EMBL" id="HIU42950.1"/>
    </source>
</evidence>
<accession>A0A9D1ISA8</accession>
<dbReference type="SUPFAM" id="SSF82171">
    <property type="entry name" value="DPP6 N-terminal domain-like"/>
    <property type="match status" value="1"/>
</dbReference>
<dbReference type="GO" id="GO:0008239">
    <property type="term" value="F:dipeptidyl-peptidase activity"/>
    <property type="evidence" value="ECO:0007669"/>
    <property type="project" value="TreeGrafter"/>
</dbReference>
<dbReference type="InterPro" id="IPR002469">
    <property type="entry name" value="Peptidase_S9B_N"/>
</dbReference>
<evidence type="ECO:0000313" key="4">
    <source>
        <dbReference type="Proteomes" id="UP000824073"/>
    </source>
</evidence>
<feature type="domain" description="Dipeptidylpeptidase IV N-terminal" evidence="2">
    <location>
        <begin position="110"/>
        <end position="460"/>
    </location>
</feature>
<dbReference type="GO" id="GO:0006508">
    <property type="term" value="P:proteolysis"/>
    <property type="evidence" value="ECO:0007669"/>
    <property type="project" value="InterPro"/>
</dbReference>
<feature type="domain" description="Peptidase S9 prolyl oligopeptidase catalytic" evidence="1">
    <location>
        <begin position="555"/>
        <end position="745"/>
    </location>
</feature>
<sequence length="749" mass="85833">MKLTEKHWQAALAMLPQNAEKELLNGQFVPWFLPGDKLVFKKDKWVKKNKVSQYMLVDCKTGVQKELFDHRKLQVRLRRIGINYADGELPDIEPLSVDENGAVRFLMPGGDEYQFDDVRLQRIRKALPEAPAYSPDRRWAVTIRRNNLHLHDRKNGLAGRITKDGKPYNAYATRIEADNFYIRHQLEDHVEPCGVVWAPDSSRFLTYRLDQRDVQPLYLLQSAPRNSMRPVMHEYRYALPGEPIPTCTLYIGDAETGAVRPVQCPPLETPVSVPTAGMLGWSAEGGQAGCWRKSRDNKSVEFYLIDPATGETRLLFTEQTDTFLFFDFQSSTASRSDKRKHPTPCFMLSEKLHSLFWLSERDGFMHIYQYDTENEGQCRQLTQGEFTVCQLLHLDAEGQKLYFTACGREPHTRPYQRYLYAVDLVSGEVALLSRERGDHCIFFSPDGVYYTDTVSACDEPQVTTLCRLHAAEGEQPIQLCACDDHQLVKQGMTYPIFFTEKGADDGTDVTGVIVMPAHFRADKKYPVVDYYYGGNQTYNQPNTFYDYLNAGFVTALAQLECVCVIIDGRGTPMRGRAYHQYCYCNMGDCAGLQDHVAVINRLCEKYPFMDRDRVGVWGHSGGGFGTLHCMVDAPELYKVGVASGGNHYQELYNAGWAERFMGGYDADKLYQQSVEPRLDRLEGKLMLIHGELDDNVHPGNTMRIADELIRLDKDFDMLIIPNRHHQLRDMPYYQRRVIEFLARNLHALR</sequence>
<proteinExistence type="predicted"/>
<dbReference type="InterPro" id="IPR029058">
    <property type="entry name" value="AB_hydrolase_fold"/>
</dbReference>
<reference evidence="3" key="1">
    <citation type="submission" date="2020-10" db="EMBL/GenBank/DDBJ databases">
        <authorList>
            <person name="Gilroy R."/>
        </authorList>
    </citation>
    <scope>NUCLEOTIDE SEQUENCE</scope>
    <source>
        <strain evidence="3">CHK191-8634</strain>
    </source>
</reference>
<dbReference type="Proteomes" id="UP000824073">
    <property type="component" value="Unassembled WGS sequence"/>
</dbReference>
<dbReference type="PANTHER" id="PTHR11731:SF193">
    <property type="entry name" value="DIPEPTIDYL PEPTIDASE 9"/>
    <property type="match status" value="1"/>
</dbReference>
<evidence type="ECO:0000259" key="1">
    <source>
        <dbReference type="Pfam" id="PF00326"/>
    </source>
</evidence>
<reference evidence="3" key="2">
    <citation type="journal article" date="2021" name="PeerJ">
        <title>Extensive microbial diversity within the chicken gut microbiome revealed by metagenomics and culture.</title>
        <authorList>
            <person name="Gilroy R."/>
            <person name="Ravi A."/>
            <person name="Getino M."/>
            <person name="Pursley I."/>
            <person name="Horton D.L."/>
            <person name="Alikhan N.F."/>
            <person name="Baker D."/>
            <person name="Gharbi K."/>
            <person name="Hall N."/>
            <person name="Watson M."/>
            <person name="Adriaenssens E.M."/>
            <person name="Foster-Nyarko E."/>
            <person name="Jarju S."/>
            <person name="Secka A."/>
            <person name="Antonio M."/>
            <person name="Oren A."/>
            <person name="Chaudhuri R.R."/>
            <person name="La Ragione R."/>
            <person name="Hildebrand F."/>
            <person name="Pallen M.J."/>
        </authorList>
    </citation>
    <scope>NUCLEOTIDE SEQUENCE</scope>
    <source>
        <strain evidence="3">CHK191-8634</strain>
    </source>
</reference>
<dbReference type="Gene3D" id="2.140.10.30">
    <property type="entry name" value="Dipeptidylpeptidase IV, N-terminal domain"/>
    <property type="match status" value="1"/>
</dbReference>